<dbReference type="Proteomes" id="UP000000376">
    <property type="component" value="Chromosome"/>
</dbReference>
<evidence type="ECO:0000256" key="3">
    <source>
        <dbReference type="ARBA" id="ARBA00003848"/>
    </source>
</evidence>
<evidence type="ECO:0000256" key="2">
    <source>
        <dbReference type="ARBA" id="ARBA00000565"/>
    </source>
</evidence>
<dbReference type="HOGENOM" id="CLU_020520_2_0_11"/>
<sequence>MSIPRILTIAGTDPSGGAGAQADIKSITATGGFAYSVVTAIVAQNTQGVRSIFSPPPSVIRDQLEALNDDVVIDAVKIGMLGNTGYIQIVDEWLDGHKPPIVVVDPVMVATSGDRLLDTEAEDALKNMLHHATVVTPNIPELEILAQLAPGTIQNHSDAIAAAQKLARDINATVLVKGGHLTERIVTNALVDAEGVITEAHTERVDTDATHGTGCSLSSALATRLAAEGNATRALGWVTDWLHEAISYGEKLQVGTGHGPVDHSHKLRRMEASIPAQPWLPAPTPLATPESARATDVAQTRIFRQNGKPTEWDVRTPRIAPAGPWTTLLWNATQDVVEDTWELPFIQQLAAGTLPYWQFTAYQRQDALYLDTYVRALAHLAARATEPADVAAWAQSSAECVIVEQELHRNWLTKHSDAIPESSYAMSPVTTGYTDHLLARTSTDPYVVGVAAVLPCFWIYAHIGELLAEANTPTHPYHEWLSMYSDQGFIDATAHRIRLMEKALAGATPEERAAALQAYSVAARWECEFFDQARRMR</sequence>
<dbReference type="InterPro" id="IPR013749">
    <property type="entry name" value="PM/HMP-P_kinase-1"/>
</dbReference>
<comment type="function">
    <text evidence="3">Catalyzes the phosphorylation of hydroxymethylpyrimidine phosphate (HMP-P) to HMP-PP, and of HMP to HMP-P.</text>
</comment>
<dbReference type="AlphaFoldDB" id="D7BK03"/>
<protein>
    <submittedName>
        <fullName evidence="12">Phosphomethylpyrimidine kinase</fullName>
    </submittedName>
</protein>
<dbReference type="InterPro" id="IPR004399">
    <property type="entry name" value="HMP/HMP-P_kinase_dom"/>
</dbReference>
<dbReference type="OrthoDB" id="34166at2"/>
<comment type="catalytic activity">
    <reaction evidence="2">
        <text>4-amino-2-methyl-5-(phosphooxymethyl)pyrimidine + ATP = 4-amino-2-methyl-5-(diphosphooxymethyl)pyrimidine + ADP</text>
        <dbReference type="Rhea" id="RHEA:19893"/>
        <dbReference type="ChEBI" id="CHEBI:30616"/>
        <dbReference type="ChEBI" id="CHEBI:57841"/>
        <dbReference type="ChEBI" id="CHEBI:58354"/>
        <dbReference type="ChEBI" id="CHEBI:456216"/>
        <dbReference type="EC" id="2.7.4.7"/>
    </reaction>
</comment>
<dbReference type="PANTHER" id="PTHR20858">
    <property type="entry name" value="PHOSPHOMETHYLPYRIMIDINE KINASE"/>
    <property type="match status" value="1"/>
</dbReference>
<evidence type="ECO:0000313" key="12">
    <source>
        <dbReference type="EMBL" id="ADH92983.1"/>
    </source>
</evidence>
<dbReference type="InterPro" id="IPR004305">
    <property type="entry name" value="Thiaminase-2/PQQC"/>
</dbReference>
<dbReference type="Pfam" id="PF08543">
    <property type="entry name" value="Phos_pyr_kin"/>
    <property type="match status" value="1"/>
</dbReference>
<proteinExistence type="predicted"/>
<dbReference type="CDD" id="cd01169">
    <property type="entry name" value="HMPP_kinase"/>
    <property type="match status" value="1"/>
</dbReference>
<feature type="domain" description="Thiaminase-2/PQQC" evidence="10">
    <location>
        <begin position="344"/>
        <end position="535"/>
    </location>
</feature>
<dbReference type="Pfam" id="PF03070">
    <property type="entry name" value="TENA_THI-4"/>
    <property type="match status" value="1"/>
</dbReference>
<organism evidence="12 13">
    <name type="scientific">Arcanobacterium haemolyticum (strain ATCC 9345 / DSM 20595 / CCM 5947 / CCUG 17215 / LMG 16163 / NBRC 15585 / NCTC 8452 / 11018)</name>
    <dbReference type="NCBI Taxonomy" id="644284"/>
    <lineage>
        <taxon>Bacteria</taxon>
        <taxon>Bacillati</taxon>
        <taxon>Actinomycetota</taxon>
        <taxon>Actinomycetes</taxon>
        <taxon>Actinomycetales</taxon>
        <taxon>Actinomycetaceae</taxon>
        <taxon>Arcanobacterium</taxon>
    </lineage>
</organism>
<comment type="catalytic activity">
    <reaction evidence="1">
        <text>4-amino-5-hydroxymethyl-2-methylpyrimidine + ATP = 4-amino-2-methyl-5-(phosphooxymethyl)pyrimidine + ADP + H(+)</text>
        <dbReference type="Rhea" id="RHEA:23096"/>
        <dbReference type="ChEBI" id="CHEBI:15378"/>
        <dbReference type="ChEBI" id="CHEBI:16892"/>
        <dbReference type="ChEBI" id="CHEBI:30616"/>
        <dbReference type="ChEBI" id="CHEBI:58354"/>
        <dbReference type="ChEBI" id="CHEBI:456216"/>
        <dbReference type="EC" id="2.7.1.49"/>
    </reaction>
</comment>
<dbReference type="SUPFAM" id="SSF48613">
    <property type="entry name" value="Heme oxygenase-like"/>
    <property type="match status" value="1"/>
</dbReference>
<gene>
    <name evidence="12" type="ordered locus">Arch_1278</name>
</gene>
<dbReference type="RefSeq" id="WP_013170475.1">
    <property type="nucleotide sequence ID" value="NC_014218.1"/>
</dbReference>
<evidence type="ECO:0000256" key="9">
    <source>
        <dbReference type="ARBA" id="ARBA00022977"/>
    </source>
</evidence>
<dbReference type="EMBL" id="CP002045">
    <property type="protein sequence ID" value="ADH92983.1"/>
    <property type="molecule type" value="Genomic_DNA"/>
</dbReference>
<dbReference type="FunFam" id="3.40.1190.20:FF:000003">
    <property type="entry name" value="Phosphomethylpyrimidine kinase ThiD"/>
    <property type="match status" value="1"/>
</dbReference>
<accession>D7BK03</accession>
<keyword evidence="7 12" id="KW-0418">Kinase</keyword>
<dbReference type="NCBIfam" id="NF011301">
    <property type="entry name" value="PRK14713.1"/>
    <property type="match status" value="1"/>
</dbReference>
<feature type="domain" description="Pyridoxamine kinase/Phosphomethylpyrimidine kinase" evidence="11">
    <location>
        <begin position="13"/>
        <end position="262"/>
    </location>
</feature>
<keyword evidence="8" id="KW-0067">ATP-binding</keyword>
<evidence type="ECO:0000256" key="7">
    <source>
        <dbReference type="ARBA" id="ARBA00022777"/>
    </source>
</evidence>
<dbReference type="GO" id="GO:0009229">
    <property type="term" value="P:thiamine diphosphate biosynthetic process"/>
    <property type="evidence" value="ECO:0007669"/>
    <property type="project" value="UniProtKB-UniPathway"/>
</dbReference>
<dbReference type="InterPro" id="IPR029056">
    <property type="entry name" value="Ribokinase-like"/>
</dbReference>
<dbReference type="GO" id="GO:0005524">
    <property type="term" value="F:ATP binding"/>
    <property type="evidence" value="ECO:0007669"/>
    <property type="project" value="UniProtKB-KW"/>
</dbReference>
<evidence type="ECO:0000256" key="6">
    <source>
        <dbReference type="ARBA" id="ARBA00022741"/>
    </source>
</evidence>
<dbReference type="NCBIfam" id="TIGR00097">
    <property type="entry name" value="HMP-P_kinase"/>
    <property type="match status" value="1"/>
</dbReference>
<dbReference type="Gene3D" id="3.40.1190.20">
    <property type="match status" value="1"/>
</dbReference>
<evidence type="ECO:0000256" key="8">
    <source>
        <dbReference type="ARBA" id="ARBA00022840"/>
    </source>
</evidence>
<comment type="pathway">
    <text evidence="4">Cofactor biosynthesis; thiamine diphosphate biosynthesis; 4-amino-2-methyl-5-diphosphomethylpyrimidine from 5-amino-1-(5-phospho-D-ribosyl)imidazole: step 3/3.</text>
</comment>
<evidence type="ECO:0000256" key="5">
    <source>
        <dbReference type="ARBA" id="ARBA00022679"/>
    </source>
</evidence>
<dbReference type="Gene3D" id="1.20.910.10">
    <property type="entry name" value="Heme oxygenase-like"/>
    <property type="match status" value="1"/>
</dbReference>
<reference evidence="12 13" key="1">
    <citation type="journal article" date="2010" name="Stand. Genomic Sci.">
        <title>Complete genome sequence of Arcanobacterium haemolyticum type strain (11018).</title>
        <authorList>
            <person name="Yasawong M."/>
            <person name="Teshima H."/>
            <person name="Lapidus A."/>
            <person name="Nolan M."/>
            <person name="Lucas S."/>
            <person name="Glavina Del Rio T."/>
            <person name="Tice H."/>
            <person name="Cheng J."/>
            <person name="Bruce D."/>
            <person name="Detter C."/>
            <person name="Tapia R."/>
            <person name="Han C."/>
            <person name="Goodwin L."/>
            <person name="Pitluck S."/>
            <person name="Liolios K."/>
            <person name="Ivanova N."/>
            <person name="Mavromatis K."/>
            <person name="Mikhailova N."/>
            <person name="Pati A."/>
            <person name="Chen A."/>
            <person name="Palaniappan K."/>
            <person name="Land M."/>
            <person name="Hauser L."/>
            <person name="Chang Y."/>
            <person name="Jeffries C."/>
            <person name="Rohde M."/>
            <person name="Sikorski J."/>
            <person name="Pukall R."/>
            <person name="Goker M."/>
            <person name="Woyke T."/>
            <person name="Bristow J."/>
            <person name="Eisen J."/>
            <person name="Markowitz V."/>
            <person name="Hugenholtz P."/>
            <person name="Kyrpides N."/>
            <person name="Klenk H."/>
        </authorList>
    </citation>
    <scope>NUCLEOTIDE SEQUENCE [LARGE SCALE GENOMIC DNA]</scope>
    <source>
        <strain evidence="13">ATCC 9345 / DSM 20595 / CCUG 17215 / LMG 16163 / NBRC 15585 / NCTC 8452 / 11018</strain>
    </source>
</reference>
<name>D7BK03_ARCHD</name>
<dbReference type="eggNOG" id="COG0819">
    <property type="taxonomic scope" value="Bacteria"/>
</dbReference>
<dbReference type="InterPro" id="IPR016084">
    <property type="entry name" value="Haem_Oase-like_multi-hlx"/>
</dbReference>
<dbReference type="STRING" id="644284.Arch_1278"/>
<dbReference type="PANTHER" id="PTHR20858:SF17">
    <property type="entry name" value="HYDROXYMETHYLPYRIMIDINE_PHOSPHOMETHYLPYRIMIDINE KINASE THI20-RELATED"/>
    <property type="match status" value="1"/>
</dbReference>
<evidence type="ECO:0000313" key="13">
    <source>
        <dbReference type="Proteomes" id="UP000000376"/>
    </source>
</evidence>
<dbReference type="CDD" id="cd19365">
    <property type="entry name" value="TenA_C-like"/>
    <property type="match status" value="1"/>
</dbReference>
<keyword evidence="13" id="KW-1185">Reference proteome</keyword>
<dbReference type="SUPFAM" id="SSF53613">
    <property type="entry name" value="Ribokinase-like"/>
    <property type="match status" value="1"/>
</dbReference>
<keyword evidence="9" id="KW-0784">Thiamine biosynthesis</keyword>
<evidence type="ECO:0000259" key="10">
    <source>
        <dbReference type="Pfam" id="PF03070"/>
    </source>
</evidence>
<dbReference type="GO" id="GO:0008902">
    <property type="term" value="F:hydroxymethylpyrimidine kinase activity"/>
    <property type="evidence" value="ECO:0007669"/>
    <property type="project" value="UniProtKB-EC"/>
</dbReference>
<dbReference type="UniPathway" id="UPA00060">
    <property type="reaction ID" value="UER00138"/>
</dbReference>
<evidence type="ECO:0000256" key="1">
    <source>
        <dbReference type="ARBA" id="ARBA00000151"/>
    </source>
</evidence>
<dbReference type="GO" id="GO:0008972">
    <property type="term" value="F:phosphomethylpyrimidine kinase activity"/>
    <property type="evidence" value="ECO:0007669"/>
    <property type="project" value="UniProtKB-EC"/>
</dbReference>
<dbReference type="GO" id="GO:0009228">
    <property type="term" value="P:thiamine biosynthetic process"/>
    <property type="evidence" value="ECO:0007669"/>
    <property type="project" value="UniProtKB-KW"/>
</dbReference>
<evidence type="ECO:0000256" key="4">
    <source>
        <dbReference type="ARBA" id="ARBA00004769"/>
    </source>
</evidence>
<dbReference type="eggNOG" id="COG0351">
    <property type="taxonomic scope" value="Bacteria"/>
</dbReference>
<keyword evidence="6" id="KW-0547">Nucleotide-binding</keyword>
<dbReference type="GO" id="GO:0005829">
    <property type="term" value="C:cytosol"/>
    <property type="evidence" value="ECO:0007669"/>
    <property type="project" value="TreeGrafter"/>
</dbReference>
<evidence type="ECO:0000259" key="11">
    <source>
        <dbReference type="Pfam" id="PF08543"/>
    </source>
</evidence>
<keyword evidence="5" id="KW-0808">Transferase</keyword>
<dbReference type="KEGG" id="ahe:Arch_1278"/>